<comment type="caution">
    <text evidence="2">The sequence shown here is derived from an EMBL/GenBank/DDBJ whole genome shotgun (WGS) entry which is preliminary data.</text>
</comment>
<keyword evidence="3" id="KW-1185">Reference proteome</keyword>
<evidence type="ECO:0000256" key="1">
    <source>
        <dbReference type="SAM" id="MobiDB-lite"/>
    </source>
</evidence>
<dbReference type="AlphaFoldDB" id="A0A8X6GCW2"/>
<reference evidence="2" key="1">
    <citation type="submission" date="2020-07" db="EMBL/GenBank/DDBJ databases">
        <title>Multicomponent nature underlies the extraordinary mechanical properties of spider dragline silk.</title>
        <authorList>
            <person name="Kono N."/>
            <person name="Nakamura H."/>
            <person name="Mori M."/>
            <person name="Yoshida Y."/>
            <person name="Ohtoshi R."/>
            <person name="Malay A.D."/>
            <person name="Moran D.A.P."/>
            <person name="Tomita M."/>
            <person name="Numata K."/>
            <person name="Arakawa K."/>
        </authorList>
    </citation>
    <scope>NUCLEOTIDE SEQUENCE</scope>
</reference>
<accession>A0A8X6GCW2</accession>
<proteinExistence type="predicted"/>
<name>A0A8X6GCW2_TRICU</name>
<dbReference type="Proteomes" id="UP000887116">
    <property type="component" value="Unassembled WGS sequence"/>
</dbReference>
<feature type="region of interest" description="Disordered" evidence="1">
    <location>
        <begin position="1"/>
        <end position="39"/>
    </location>
</feature>
<feature type="region of interest" description="Disordered" evidence="1">
    <location>
        <begin position="202"/>
        <end position="234"/>
    </location>
</feature>
<feature type="compositionally biased region" description="Polar residues" evidence="1">
    <location>
        <begin position="18"/>
        <end position="30"/>
    </location>
</feature>
<gene>
    <name evidence="2" type="ORF">TNCT_415951</name>
</gene>
<feature type="region of interest" description="Disordered" evidence="1">
    <location>
        <begin position="94"/>
        <end position="133"/>
    </location>
</feature>
<dbReference type="EMBL" id="BMAO01035169">
    <property type="protein sequence ID" value="GFR01787.1"/>
    <property type="molecule type" value="Genomic_DNA"/>
</dbReference>
<organism evidence="2 3">
    <name type="scientific">Trichonephila clavata</name>
    <name type="common">Joro spider</name>
    <name type="synonym">Nephila clavata</name>
    <dbReference type="NCBI Taxonomy" id="2740835"/>
    <lineage>
        <taxon>Eukaryota</taxon>
        <taxon>Metazoa</taxon>
        <taxon>Ecdysozoa</taxon>
        <taxon>Arthropoda</taxon>
        <taxon>Chelicerata</taxon>
        <taxon>Arachnida</taxon>
        <taxon>Araneae</taxon>
        <taxon>Araneomorphae</taxon>
        <taxon>Entelegynae</taxon>
        <taxon>Araneoidea</taxon>
        <taxon>Nephilidae</taxon>
        <taxon>Trichonephila</taxon>
    </lineage>
</organism>
<evidence type="ECO:0000313" key="2">
    <source>
        <dbReference type="EMBL" id="GFR01787.1"/>
    </source>
</evidence>
<sequence length="234" mass="25645">MTSIDNGNWSDRSDAPSEPSTTGLGASSDSPSRKTFGDDFIVENSDIYREAIRARNVYAAWARKLTQAKTNDQDLQNYHQELGKSGEMVVEPAAKNQEEKTLPVAPSTPPPSPRSVKKKREKRRADEQGFIPPGSLCGKSAPLLLSPPPPLRLQLKAKCLRALLLSISTTPAAEGEGMEIVSDDPPTGTRLRTRRCLRRKRALPSPPPFSLIQMETGDSSLPSLRCTRPRSSLK</sequence>
<feature type="compositionally biased region" description="Polar residues" evidence="1">
    <location>
        <begin position="1"/>
        <end position="10"/>
    </location>
</feature>
<evidence type="ECO:0000313" key="3">
    <source>
        <dbReference type="Proteomes" id="UP000887116"/>
    </source>
</evidence>
<protein>
    <submittedName>
        <fullName evidence="2">Uncharacterized protein</fullName>
    </submittedName>
</protein>